<sequence length="197" mass="21901">MVVVDPPSAPAGRRRTDPPPAYARPNLEHPRQLAVPPERRCGSRSTTVGAHTLGGSRATAARRHMVSDTPGRRAPPGLPPRRPKFEDRARWSWWDRQEPHRGSARCCRLRERQILPAEKIGAARTPPAPSARSGQGGPERWSVTPPAPPRATSFPVGLLGRARRRTARDLRRVWGTPTRGGLDFGRARLPRLRRQTC</sequence>
<feature type="compositionally biased region" description="Basic and acidic residues" evidence="1">
    <location>
        <begin position="26"/>
        <end position="41"/>
    </location>
</feature>
<name>A0A7Y9RWQ0_9ACTN</name>
<evidence type="ECO:0000313" key="2">
    <source>
        <dbReference type="EMBL" id="NYG56806.1"/>
    </source>
</evidence>
<dbReference type="AlphaFoldDB" id="A0A7Y9RWQ0"/>
<feature type="compositionally biased region" description="Low complexity" evidence="1">
    <location>
        <begin position="122"/>
        <end position="133"/>
    </location>
</feature>
<evidence type="ECO:0000313" key="3">
    <source>
        <dbReference type="Proteomes" id="UP000544110"/>
    </source>
</evidence>
<organism evidence="2 3">
    <name type="scientific">Nocardioides perillae</name>
    <dbReference type="NCBI Taxonomy" id="1119534"/>
    <lineage>
        <taxon>Bacteria</taxon>
        <taxon>Bacillati</taxon>
        <taxon>Actinomycetota</taxon>
        <taxon>Actinomycetes</taxon>
        <taxon>Propionibacteriales</taxon>
        <taxon>Nocardioidaceae</taxon>
        <taxon>Nocardioides</taxon>
    </lineage>
</organism>
<feature type="region of interest" description="Disordered" evidence="1">
    <location>
        <begin position="1"/>
        <end position="84"/>
    </location>
</feature>
<reference evidence="2 3" key="1">
    <citation type="submission" date="2020-07" db="EMBL/GenBank/DDBJ databases">
        <title>Sequencing the genomes of 1000 actinobacteria strains.</title>
        <authorList>
            <person name="Klenk H.-P."/>
        </authorList>
    </citation>
    <scope>NUCLEOTIDE SEQUENCE [LARGE SCALE GENOMIC DNA]</scope>
    <source>
        <strain evidence="2 3">DSM 24552</strain>
    </source>
</reference>
<accession>A0A7Y9RWQ0</accession>
<dbReference type="EMBL" id="JACCAC010000001">
    <property type="protein sequence ID" value="NYG56806.1"/>
    <property type="molecule type" value="Genomic_DNA"/>
</dbReference>
<evidence type="ECO:0000256" key="1">
    <source>
        <dbReference type="SAM" id="MobiDB-lite"/>
    </source>
</evidence>
<gene>
    <name evidence="2" type="ORF">BJ989_003110</name>
</gene>
<dbReference type="Proteomes" id="UP000544110">
    <property type="component" value="Unassembled WGS sequence"/>
</dbReference>
<keyword evidence="3" id="KW-1185">Reference proteome</keyword>
<comment type="caution">
    <text evidence="2">The sequence shown here is derived from an EMBL/GenBank/DDBJ whole genome shotgun (WGS) entry which is preliminary data.</text>
</comment>
<proteinExistence type="predicted"/>
<feature type="region of interest" description="Disordered" evidence="1">
    <location>
        <begin position="119"/>
        <end position="160"/>
    </location>
</feature>
<protein>
    <submittedName>
        <fullName evidence="2">Uncharacterized protein</fullName>
    </submittedName>
</protein>